<comment type="caution">
    <text evidence="1">The sequence shown here is derived from an EMBL/GenBank/DDBJ whole genome shotgun (WGS) entry which is preliminary data.</text>
</comment>
<dbReference type="InParanoid" id="J9DD10"/>
<dbReference type="EMBL" id="AFBI03000007">
    <property type="protein sequence ID" value="EJW05359.1"/>
    <property type="molecule type" value="Genomic_DNA"/>
</dbReference>
<reference evidence="2" key="2">
    <citation type="submission" date="2015-07" db="EMBL/GenBank/DDBJ databases">
        <title>Contrasting host-pathogen interactions and genome evolution in two generalist and specialist microsporidian pathogens of mosquitoes.</title>
        <authorList>
            <consortium name="The Broad Institute Genomics Platform"/>
            <consortium name="The Broad Institute Genome Sequencing Center for Infectious Disease"/>
            <person name="Cuomo C.A."/>
            <person name="Sanscrainte N.D."/>
            <person name="Goldberg J.M."/>
            <person name="Heiman D."/>
            <person name="Young S."/>
            <person name="Zeng Q."/>
            <person name="Becnel J.J."/>
            <person name="Birren B.W."/>
        </authorList>
    </citation>
    <scope>NUCLEOTIDE SEQUENCE [LARGE SCALE GENOMIC DNA]</scope>
    <source>
        <strain evidence="2">USNM 41457</strain>
    </source>
</reference>
<gene>
    <name evidence="1" type="ORF">EDEG_00585</name>
</gene>
<dbReference type="HOGENOM" id="CLU_1503410_0_0_1"/>
<dbReference type="AlphaFoldDB" id="J9DD10"/>
<protein>
    <submittedName>
        <fullName evidence="1">Uncharacterized protein</fullName>
    </submittedName>
</protein>
<dbReference type="VEuPathDB" id="MicrosporidiaDB:EDEG_00585"/>
<dbReference type="Proteomes" id="UP000003163">
    <property type="component" value="Unassembled WGS sequence"/>
</dbReference>
<evidence type="ECO:0000313" key="1">
    <source>
        <dbReference type="EMBL" id="EJW05359.1"/>
    </source>
</evidence>
<name>J9DD10_EDHAE</name>
<organism evidence="1 2">
    <name type="scientific">Edhazardia aedis (strain USNM 41457)</name>
    <name type="common">Microsporidian parasite</name>
    <dbReference type="NCBI Taxonomy" id="1003232"/>
    <lineage>
        <taxon>Eukaryota</taxon>
        <taxon>Fungi</taxon>
        <taxon>Fungi incertae sedis</taxon>
        <taxon>Microsporidia</taxon>
        <taxon>Edhazardia</taxon>
    </lineage>
</organism>
<accession>J9DD10</accession>
<sequence>MRNLCLASHYSPASGKEHRYLFLFVSETCYIHQLRKLVAGLFLVIHWNLHGKMKRCHTSSAQIVPSTFHLLTLYLFELTWKHGNRVSTSYYREVDIHPNEGGIHKPSAAGLRRNEYEFSTSRKTFHPCFFFVCVGKWTPTVRNIFQHANLNYDGWLVTSTLNTYRPFIVFYKPFSNPYT</sequence>
<reference evidence="1 2" key="1">
    <citation type="submission" date="2011-08" db="EMBL/GenBank/DDBJ databases">
        <authorList>
            <person name="Liu Z.J."/>
            <person name="Shi F.L."/>
            <person name="Lu J.Q."/>
            <person name="Li M."/>
            <person name="Wang Z.L."/>
        </authorList>
    </citation>
    <scope>NUCLEOTIDE SEQUENCE [LARGE SCALE GENOMIC DNA]</scope>
    <source>
        <strain evidence="1 2">USNM 41457</strain>
    </source>
</reference>
<proteinExistence type="predicted"/>
<keyword evidence="2" id="KW-1185">Reference proteome</keyword>
<evidence type="ECO:0000313" key="2">
    <source>
        <dbReference type="Proteomes" id="UP000003163"/>
    </source>
</evidence>